<dbReference type="InterPro" id="IPR032790">
    <property type="entry name" value="GDE_C"/>
</dbReference>
<dbReference type="NCBIfam" id="TIGR01561">
    <property type="entry name" value="gde_arch"/>
    <property type="match status" value="1"/>
</dbReference>
<dbReference type="PATRIC" id="fig|324602.8.peg.3215"/>
<sequence length="671" mass="74872">MEEEALYPGVPIVFTFGRALCTEPMIAASREWLVTNGIGGYAAGTIAGTLTRSYHGLLIAALEPPLGRVLTLAALDTHVSYLGHHFDLTTHRRVGEPARACRWLERWWRDGTTPVWEYALADALLERRVWMAPGANTTFIRYTVQRASAPLTIRLDALATARDHHTVAQVGKIALQVETINNGLRIGPMIGGHSLRLLSDRASWKPLGGWLTDLYLAVEDERGQPATDNLRRVGRLTVTLSTGESLLVVATTEQTATLDADAAWSQRARYEAELLSRIEWTDDPVVHQLALAADQFIVDRPLDTGLRGRTIIAGYPWFTDWGRDTMISLPGLTIPTRRPEVAAAVLRTFARFVDQGMLPNRFPDEGVAPEYNTADATLWFFEAIRAHHAAFGDDDLITELFPLLEEIIDWHIRGTRDGIGLDRGDSLLRAGTATTQLTWMDVRVRGWVVTPRSGKPVEINALWYNALQSMAAFARHLGKADERYTTMAAATKAGFNRFWYADGHYLYDVIDGPDGVDPTLRPNQIIAVSLPYSPLDRQRQEAVVQACARSLLTGVGLRSLTPDHPDYAPRYTGSLLARDAAYHQGTVWAWLIGPFASAWYRITRDRDATRRLLLPLIDHLVDGCVGTISEIFDGDPPHQPRGCFAQAWSVAEVLRVWYEVEDRGEEIEDRR</sequence>
<dbReference type="Pfam" id="PF06202">
    <property type="entry name" value="GDE_C"/>
    <property type="match status" value="1"/>
</dbReference>
<dbReference type="HOGENOM" id="CLU_026835_0_0_0"/>
<dbReference type="InParanoid" id="A9WF72"/>
<dbReference type="InterPro" id="IPR010401">
    <property type="entry name" value="AGL/Gdb1"/>
</dbReference>
<gene>
    <name evidence="3" type="ordered locus">Caur_2855</name>
</gene>
<evidence type="ECO:0000259" key="1">
    <source>
        <dbReference type="Pfam" id="PF06202"/>
    </source>
</evidence>
<dbReference type="RefSeq" id="WP_012258709.1">
    <property type="nucleotide sequence ID" value="NC_010175.1"/>
</dbReference>
<dbReference type="PANTHER" id="PTHR10569:SF2">
    <property type="entry name" value="GLYCOGEN DEBRANCHING ENZYME"/>
    <property type="match status" value="1"/>
</dbReference>
<dbReference type="InterPro" id="IPR006451">
    <property type="entry name" value="Glycogen_debranch_arc"/>
</dbReference>
<accession>A9WF72</accession>
<proteinExistence type="predicted"/>
<dbReference type="Pfam" id="PF12439">
    <property type="entry name" value="GDE_N"/>
    <property type="match status" value="1"/>
</dbReference>
<protein>
    <submittedName>
        <fullName evidence="3">Glycogen debranching enzyme</fullName>
    </submittedName>
</protein>
<dbReference type="Gene3D" id="1.50.10.10">
    <property type="match status" value="1"/>
</dbReference>
<dbReference type="GO" id="GO:0004135">
    <property type="term" value="F:amylo-alpha-1,6-glucosidase activity"/>
    <property type="evidence" value="ECO:0000318"/>
    <property type="project" value="GO_Central"/>
</dbReference>
<name>A9WF72_CHLAA</name>
<evidence type="ECO:0000313" key="4">
    <source>
        <dbReference type="Proteomes" id="UP000002008"/>
    </source>
</evidence>
<dbReference type="PANTHER" id="PTHR10569">
    <property type="entry name" value="GLYCOGEN DEBRANCHING ENZYME"/>
    <property type="match status" value="1"/>
</dbReference>
<dbReference type="eggNOG" id="COG3408">
    <property type="taxonomic scope" value="Bacteria"/>
</dbReference>
<reference evidence="4" key="1">
    <citation type="journal article" date="2011" name="BMC Genomics">
        <title>Complete genome sequence of the filamentous anoxygenic phototrophic bacterium Chloroflexus aurantiacus.</title>
        <authorList>
            <person name="Tang K.H."/>
            <person name="Barry K."/>
            <person name="Chertkov O."/>
            <person name="Dalin E."/>
            <person name="Han C.S."/>
            <person name="Hauser L.J."/>
            <person name="Honchak B.M."/>
            <person name="Karbach L.E."/>
            <person name="Land M.L."/>
            <person name="Lapidus A."/>
            <person name="Larimer F.W."/>
            <person name="Mikhailova N."/>
            <person name="Pitluck S."/>
            <person name="Pierson B.K."/>
            <person name="Blankenship R.E."/>
        </authorList>
    </citation>
    <scope>NUCLEOTIDE SEQUENCE [LARGE SCALE GENOMIC DNA]</scope>
    <source>
        <strain evidence="4">ATCC 29366 / DSM 635 / J-10-fl</strain>
    </source>
</reference>
<dbReference type="KEGG" id="cau:Caur_2855"/>
<feature type="domain" description="Glycogen debranching enzyme bacterial and archaeal type N-terminal" evidence="2">
    <location>
        <begin position="30"/>
        <end position="246"/>
    </location>
</feature>
<dbReference type="Proteomes" id="UP000002008">
    <property type="component" value="Chromosome"/>
</dbReference>
<feature type="domain" description="Glycogen debranching enzyme C-terminal" evidence="1">
    <location>
        <begin position="292"/>
        <end position="655"/>
    </location>
</feature>
<dbReference type="FunFam" id="1.50.10.10:FF:000073">
    <property type="entry name" value="Glycogen debranching enzyme, hypothetical (TreX-like)"/>
    <property type="match status" value="1"/>
</dbReference>
<dbReference type="InterPro" id="IPR008928">
    <property type="entry name" value="6-hairpin_glycosidase_sf"/>
</dbReference>
<dbReference type="AlphaFoldDB" id="A9WF72"/>
<dbReference type="GO" id="GO:0004134">
    <property type="term" value="F:4-alpha-glucanotransferase activity"/>
    <property type="evidence" value="ECO:0000318"/>
    <property type="project" value="GO_Central"/>
</dbReference>
<dbReference type="InterPro" id="IPR024742">
    <property type="entry name" value="Glycogen_debranch_N"/>
</dbReference>
<dbReference type="GO" id="GO:0005980">
    <property type="term" value="P:glycogen catabolic process"/>
    <property type="evidence" value="ECO:0000318"/>
    <property type="project" value="GO_Central"/>
</dbReference>
<dbReference type="EMBL" id="CP000909">
    <property type="protein sequence ID" value="ABY36056.1"/>
    <property type="molecule type" value="Genomic_DNA"/>
</dbReference>
<organism evidence="3 4">
    <name type="scientific">Chloroflexus aurantiacus (strain ATCC 29366 / DSM 635 / J-10-fl)</name>
    <dbReference type="NCBI Taxonomy" id="324602"/>
    <lineage>
        <taxon>Bacteria</taxon>
        <taxon>Bacillati</taxon>
        <taxon>Chloroflexota</taxon>
        <taxon>Chloroflexia</taxon>
        <taxon>Chloroflexales</taxon>
        <taxon>Chloroflexineae</taxon>
        <taxon>Chloroflexaceae</taxon>
        <taxon>Chloroflexus</taxon>
    </lineage>
</organism>
<evidence type="ECO:0000313" key="3">
    <source>
        <dbReference type="EMBL" id="ABY36056.1"/>
    </source>
</evidence>
<dbReference type="SUPFAM" id="SSF48208">
    <property type="entry name" value="Six-hairpin glycosidases"/>
    <property type="match status" value="1"/>
</dbReference>
<dbReference type="InterPro" id="IPR012341">
    <property type="entry name" value="6hp_glycosidase-like_sf"/>
</dbReference>
<evidence type="ECO:0000259" key="2">
    <source>
        <dbReference type="Pfam" id="PF12439"/>
    </source>
</evidence>
<dbReference type="EnsemblBacteria" id="ABY36056">
    <property type="protein sequence ID" value="ABY36056"/>
    <property type="gene ID" value="Caur_2855"/>
</dbReference>
<dbReference type="STRING" id="324602.Caur_2855"/>
<keyword evidence="4" id="KW-1185">Reference proteome</keyword>